<protein>
    <submittedName>
        <fullName evidence="1">Phage tail assembly chaperone</fullName>
    </submittedName>
</protein>
<evidence type="ECO:0000313" key="2">
    <source>
        <dbReference type="Proteomes" id="UP001206548"/>
    </source>
</evidence>
<dbReference type="Pfam" id="PF06896">
    <property type="entry name" value="Phage_TAC_3"/>
    <property type="match status" value="1"/>
</dbReference>
<keyword evidence="2" id="KW-1185">Reference proteome</keyword>
<dbReference type="InterPro" id="IPR009681">
    <property type="entry name" value="Phage_TAC_Siphoviridae"/>
</dbReference>
<dbReference type="Proteomes" id="UP001206548">
    <property type="component" value="Unassembled WGS sequence"/>
</dbReference>
<organism evidence="1 2">
    <name type="scientific">Streptococcus sciuri</name>
    <dbReference type="NCBI Taxonomy" id="2973939"/>
    <lineage>
        <taxon>Bacteria</taxon>
        <taxon>Bacillati</taxon>
        <taxon>Bacillota</taxon>
        <taxon>Bacilli</taxon>
        <taxon>Lactobacillales</taxon>
        <taxon>Streptococcaceae</taxon>
        <taxon>Streptococcus</taxon>
    </lineage>
</organism>
<reference evidence="1 2" key="1">
    <citation type="journal article" date="2023" name="Int. J. Syst. Evol. Microbiol.">
        <title>Streptococcus sciuri sp. nov., Staphylococcus marylandisciuri sp. nov. and Staphylococcus americanisciuri sp. nov., isolated from faeces of eastern grey squirrel (Sciurus carolinensis).</title>
        <authorList>
            <person name="Volokhov D.V."/>
            <person name="Zagorodnyaya T.A."/>
            <person name="Furtak V.A."/>
            <person name="Nattanmai G."/>
            <person name="Randall L."/>
            <person name="Jose S."/>
            <person name="Gao Y."/>
            <person name="Eisenberg T."/>
            <person name="Delmonte P."/>
            <person name="Blom J."/>
            <person name="Mitchell K.K."/>
        </authorList>
    </citation>
    <scope>NUCLEOTIDE SEQUENCE [LARGE SCALE GENOMIC DNA]</scope>
    <source>
        <strain evidence="1 2">SQ9-PEA</strain>
    </source>
</reference>
<dbReference type="RefSeq" id="WP_259138484.1">
    <property type="nucleotide sequence ID" value="NZ_JANUXX010000005.1"/>
</dbReference>
<gene>
    <name evidence="1" type="ORF">NXS10_05320</name>
</gene>
<dbReference type="EMBL" id="JANUXX010000005">
    <property type="protein sequence ID" value="MCS4488376.1"/>
    <property type="molecule type" value="Genomic_DNA"/>
</dbReference>
<sequence>MADIKTVAIKELAKKPFIIATTNRNMRRMQEFQLSVAKLSDVPDEDYLAQVEAGIALINETIAFLRFILDLDDKQAEILENMDYEETQKIAQKITGRMMGLTEKELEEEQAPKEA</sequence>
<evidence type="ECO:0000313" key="1">
    <source>
        <dbReference type="EMBL" id="MCS4488376.1"/>
    </source>
</evidence>
<proteinExistence type="predicted"/>
<name>A0ABT2F7C7_9STRE</name>
<comment type="caution">
    <text evidence="1">The sequence shown here is derived from an EMBL/GenBank/DDBJ whole genome shotgun (WGS) entry which is preliminary data.</text>
</comment>
<accession>A0ABT2F7C7</accession>